<sequence>MDLVIDVRAQPGSRRSPQFGRDELPGMAERGRHRLRGWTVWHLIGDAPPRRHELGAWGPKALRDADGRLTDPALRRSAHLSRSKEE</sequence>
<dbReference type="OrthoDB" id="9789109at2"/>
<feature type="region of interest" description="Disordered" evidence="1">
    <location>
        <begin position="1"/>
        <end position="25"/>
    </location>
</feature>
<name>A0A4Q9KPD3_PROTD</name>
<evidence type="ECO:0000313" key="2">
    <source>
        <dbReference type="EMBL" id="TBT96453.1"/>
    </source>
</evidence>
<dbReference type="Proteomes" id="UP000291933">
    <property type="component" value="Unassembled WGS sequence"/>
</dbReference>
<feature type="compositionally biased region" description="Basic residues" evidence="1">
    <location>
        <begin position="76"/>
        <end position="86"/>
    </location>
</feature>
<comment type="caution">
    <text evidence="2">The sequence shown here is derived from an EMBL/GenBank/DDBJ whole genome shotgun (WGS) entry which is preliminary data.</text>
</comment>
<keyword evidence="3" id="KW-1185">Reference proteome</keyword>
<accession>A0A4Q9KPD3</accession>
<feature type="region of interest" description="Disordered" evidence="1">
    <location>
        <begin position="62"/>
        <end position="86"/>
    </location>
</feature>
<gene>
    <name evidence="2" type="ORF">ET996_01245</name>
</gene>
<reference evidence="2 3" key="1">
    <citation type="submission" date="2019-01" db="EMBL/GenBank/DDBJ databases">
        <title>Lactibacter flavus gen. nov., sp. nov., a novel bacterium of the family Propionibacteriaceae isolated from raw milk and dairy products.</title>
        <authorList>
            <person name="Huptas C."/>
            <person name="Wenning M."/>
            <person name="Breitenwieser F."/>
            <person name="Doll E."/>
            <person name="Von Neubeck M."/>
            <person name="Busse H.-J."/>
            <person name="Scherer S."/>
        </authorList>
    </citation>
    <scope>NUCLEOTIDE SEQUENCE [LARGE SCALE GENOMIC DNA]</scope>
    <source>
        <strain evidence="2 3">DSM 22130</strain>
    </source>
</reference>
<dbReference type="AlphaFoldDB" id="A0A4Q9KPD3"/>
<dbReference type="EMBL" id="SDMR01000001">
    <property type="protein sequence ID" value="TBT96453.1"/>
    <property type="molecule type" value="Genomic_DNA"/>
</dbReference>
<evidence type="ECO:0000313" key="3">
    <source>
        <dbReference type="Proteomes" id="UP000291933"/>
    </source>
</evidence>
<evidence type="ECO:0000256" key="1">
    <source>
        <dbReference type="SAM" id="MobiDB-lite"/>
    </source>
</evidence>
<organism evidence="2 3">
    <name type="scientific">Propioniciclava tarda</name>
    <dbReference type="NCBI Taxonomy" id="433330"/>
    <lineage>
        <taxon>Bacteria</taxon>
        <taxon>Bacillati</taxon>
        <taxon>Actinomycetota</taxon>
        <taxon>Actinomycetes</taxon>
        <taxon>Propionibacteriales</taxon>
        <taxon>Propionibacteriaceae</taxon>
        <taxon>Propioniciclava</taxon>
    </lineage>
</organism>
<protein>
    <submittedName>
        <fullName evidence="2">Uncharacterized protein</fullName>
    </submittedName>
</protein>
<proteinExistence type="predicted"/>